<organism evidence="3 4">
    <name type="scientific">Hyphomonas hirschiana VP5</name>
    <dbReference type="NCBI Taxonomy" id="1280951"/>
    <lineage>
        <taxon>Bacteria</taxon>
        <taxon>Pseudomonadati</taxon>
        <taxon>Pseudomonadota</taxon>
        <taxon>Alphaproteobacteria</taxon>
        <taxon>Hyphomonadales</taxon>
        <taxon>Hyphomonadaceae</taxon>
        <taxon>Hyphomonas</taxon>
    </lineage>
</organism>
<keyword evidence="3" id="KW-0449">Lipoprotein</keyword>
<evidence type="ECO:0000313" key="3">
    <source>
        <dbReference type="EMBL" id="KCZ94711.1"/>
    </source>
</evidence>
<dbReference type="EMBL" id="ARYI01000006">
    <property type="protein sequence ID" value="KCZ94711.1"/>
    <property type="molecule type" value="Genomic_DNA"/>
</dbReference>
<dbReference type="RefSeq" id="WP_011648430.1">
    <property type="nucleotide sequence ID" value="NZ_ARYI01000006.1"/>
</dbReference>
<sequence>MKARFFIASVLSGGLLMACQTAPEAPEPEPVAEPPPVELPAPPAADEPRVNEWGGEVPENKPTGDVDEGGLGDLS</sequence>
<keyword evidence="2" id="KW-0732">Signal</keyword>
<feature type="chain" id="PRO_5001577740" evidence="2">
    <location>
        <begin position="19"/>
        <end position="75"/>
    </location>
</feature>
<accession>A0A059FW44</accession>
<evidence type="ECO:0000256" key="2">
    <source>
        <dbReference type="SAM" id="SignalP"/>
    </source>
</evidence>
<evidence type="ECO:0000313" key="4">
    <source>
        <dbReference type="Proteomes" id="UP000025061"/>
    </source>
</evidence>
<proteinExistence type="predicted"/>
<gene>
    <name evidence="3" type="ORF">HHI_07948</name>
</gene>
<keyword evidence="4" id="KW-1185">Reference proteome</keyword>
<protein>
    <submittedName>
        <fullName evidence="3">Putative lipoprotein</fullName>
    </submittedName>
</protein>
<reference evidence="3 4" key="1">
    <citation type="submission" date="2013-04" db="EMBL/GenBank/DDBJ databases">
        <title>Hyphomonas hirschiana VP5 Genome Sequencing.</title>
        <authorList>
            <person name="Lai Q."/>
            <person name="Shao Z."/>
        </authorList>
    </citation>
    <scope>NUCLEOTIDE SEQUENCE [LARGE SCALE GENOMIC DNA]</scope>
    <source>
        <strain evidence="3 4">VP5</strain>
    </source>
</reference>
<comment type="caution">
    <text evidence="3">The sequence shown here is derived from an EMBL/GenBank/DDBJ whole genome shotgun (WGS) entry which is preliminary data.</text>
</comment>
<feature type="compositionally biased region" description="Pro residues" evidence="1">
    <location>
        <begin position="28"/>
        <end position="45"/>
    </location>
</feature>
<dbReference type="AlphaFoldDB" id="A0A059FW44"/>
<dbReference type="PROSITE" id="PS51257">
    <property type="entry name" value="PROKAR_LIPOPROTEIN"/>
    <property type="match status" value="1"/>
</dbReference>
<feature type="region of interest" description="Disordered" evidence="1">
    <location>
        <begin position="21"/>
        <end position="75"/>
    </location>
</feature>
<feature type="compositionally biased region" description="Acidic residues" evidence="1">
    <location>
        <begin position="65"/>
        <end position="75"/>
    </location>
</feature>
<dbReference type="Proteomes" id="UP000025061">
    <property type="component" value="Unassembled WGS sequence"/>
</dbReference>
<evidence type="ECO:0000256" key="1">
    <source>
        <dbReference type="SAM" id="MobiDB-lite"/>
    </source>
</evidence>
<dbReference type="PATRIC" id="fig|1280951.3.peg.1605"/>
<feature type="signal peptide" evidence="2">
    <location>
        <begin position="1"/>
        <end position="18"/>
    </location>
</feature>
<name>A0A059FW44_9PROT</name>